<feature type="transmembrane region" description="Helical" evidence="2">
    <location>
        <begin position="28"/>
        <end position="46"/>
    </location>
</feature>
<dbReference type="Ensembl" id="ENSSLUT00000004974.1">
    <property type="protein sequence ID" value="ENSSLUP00000004839.1"/>
    <property type="gene ID" value="ENSSLUG00000002153.1"/>
</dbReference>
<reference evidence="3" key="2">
    <citation type="submission" date="2025-09" db="UniProtKB">
        <authorList>
            <consortium name="Ensembl"/>
        </authorList>
    </citation>
    <scope>IDENTIFICATION</scope>
</reference>
<evidence type="ECO:0000313" key="4">
    <source>
        <dbReference type="Proteomes" id="UP000694568"/>
    </source>
</evidence>
<name>A0A8C9X4V1_SANLU</name>
<dbReference type="Proteomes" id="UP000694568">
    <property type="component" value="Unplaced"/>
</dbReference>
<dbReference type="GeneTree" id="ENSGT00730000112145"/>
<feature type="compositionally biased region" description="Basic residues" evidence="1">
    <location>
        <begin position="161"/>
        <end position="170"/>
    </location>
</feature>
<keyword evidence="2" id="KW-0472">Membrane</keyword>
<organism evidence="3 4">
    <name type="scientific">Sander lucioperca</name>
    <name type="common">Pike-perch</name>
    <name type="synonym">Perca lucioperca</name>
    <dbReference type="NCBI Taxonomy" id="283035"/>
    <lineage>
        <taxon>Eukaryota</taxon>
        <taxon>Metazoa</taxon>
        <taxon>Chordata</taxon>
        <taxon>Craniata</taxon>
        <taxon>Vertebrata</taxon>
        <taxon>Euteleostomi</taxon>
        <taxon>Actinopterygii</taxon>
        <taxon>Neopterygii</taxon>
        <taxon>Teleostei</taxon>
        <taxon>Neoteleostei</taxon>
        <taxon>Acanthomorphata</taxon>
        <taxon>Eupercaria</taxon>
        <taxon>Perciformes</taxon>
        <taxon>Percoidei</taxon>
        <taxon>Percidae</taxon>
        <taxon>Luciopercinae</taxon>
        <taxon>Sander</taxon>
    </lineage>
</organism>
<feature type="compositionally biased region" description="Low complexity" evidence="1">
    <location>
        <begin position="114"/>
        <end position="125"/>
    </location>
</feature>
<evidence type="ECO:0000313" key="3">
    <source>
        <dbReference type="Ensembl" id="ENSSLUP00000004839.1"/>
    </source>
</evidence>
<accession>A0A8C9X4V1</accession>
<reference evidence="3" key="1">
    <citation type="submission" date="2025-08" db="UniProtKB">
        <authorList>
            <consortium name="Ensembl"/>
        </authorList>
    </citation>
    <scope>IDENTIFICATION</scope>
</reference>
<keyword evidence="2" id="KW-0812">Transmembrane</keyword>
<dbReference type="AlphaFoldDB" id="A0A8C9X4V1"/>
<feature type="compositionally biased region" description="Basic residues" evidence="1">
    <location>
        <begin position="126"/>
        <end position="141"/>
    </location>
</feature>
<proteinExistence type="predicted"/>
<feature type="transmembrane region" description="Helical" evidence="2">
    <location>
        <begin position="264"/>
        <end position="282"/>
    </location>
</feature>
<keyword evidence="2" id="KW-1133">Transmembrane helix</keyword>
<evidence type="ECO:0000256" key="2">
    <source>
        <dbReference type="SAM" id="Phobius"/>
    </source>
</evidence>
<feature type="compositionally biased region" description="Basic residues" evidence="1">
    <location>
        <begin position="100"/>
        <end position="113"/>
    </location>
</feature>
<feature type="region of interest" description="Disordered" evidence="1">
    <location>
        <begin position="73"/>
        <end position="193"/>
    </location>
</feature>
<feature type="compositionally biased region" description="Low complexity" evidence="1">
    <location>
        <begin position="77"/>
        <end position="89"/>
    </location>
</feature>
<feature type="transmembrane region" description="Helical" evidence="2">
    <location>
        <begin position="302"/>
        <end position="325"/>
    </location>
</feature>
<evidence type="ECO:0000256" key="1">
    <source>
        <dbReference type="SAM" id="MobiDB-lite"/>
    </source>
</evidence>
<sequence>MTHIIATLTNVTRGQPIQGLQNTVKTSFYFILLMQIFLYLSFQLVTKKTMAKGEDSHSEMADVRQRDGINVIFDQNSPASSRSRSPARSSGGGRRSVGSGRHRGRGTHGRRYRSSSSSSSSSRSSSHTRSRSHPRCHRPSSRCRCDNHRRNGRERQPRSRPSSRRYRRSVSRFSQSPPRTHKSGSRSGSSEHSVNLNLDEELLKTVKANATTILGVEKLEVPERILEVEKLELSDCVKPILSEQSVEFKWVSSDTWVRQDPEKTLSQVGGIHMLSVFIPVFIDNMTVVSFTHRHLGLKGCHVTWVTTICVCVKGYLITLVMFTMCKFIN</sequence>
<protein>
    <submittedName>
        <fullName evidence="3">Arginine/serine-rich protein 1</fullName>
    </submittedName>
</protein>
<feature type="compositionally biased region" description="Basic and acidic residues" evidence="1">
    <location>
        <begin position="143"/>
        <end position="157"/>
    </location>
</feature>
<keyword evidence="4" id="KW-1185">Reference proteome</keyword>